<reference evidence="2" key="1">
    <citation type="journal article" date="2022" name="Mol. Ecol. Resour.">
        <title>The genomes of chicory, endive, great burdock and yacon provide insights into Asteraceae palaeo-polyploidization history and plant inulin production.</title>
        <authorList>
            <person name="Fan W."/>
            <person name="Wang S."/>
            <person name="Wang H."/>
            <person name="Wang A."/>
            <person name="Jiang F."/>
            <person name="Liu H."/>
            <person name="Zhao H."/>
            <person name="Xu D."/>
            <person name="Zhang Y."/>
        </authorList>
    </citation>
    <scope>NUCLEOTIDE SEQUENCE [LARGE SCALE GENOMIC DNA]</scope>
    <source>
        <strain evidence="2">cv. Yunnan</strain>
    </source>
</reference>
<organism evidence="1 2">
    <name type="scientific">Smallanthus sonchifolius</name>
    <dbReference type="NCBI Taxonomy" id="185202"/>
    <lineage>
        <taxon>Eukaryota</taxon>
        <taxon>Viridiplantae</taxon>
        <taxon>Streptophyta</taxon>
        <taxon>Embryophyta</taxon>
        <taxon>Tracheophyta</taxon>
        <taxon>Spermatophyta</taxon>
        <taxon>Magnoliopsida</taxon>
        <taxon>eudicotyledons</taxon>
        <taxon>Gunneridae</taxon>
        <taxon>Pentapetalae</taxon>
        <taxon>asterids</taxon>
        <taxon>campanulids</taxon>
        <taxon>Asterales</taxon>
        <taxon>Asteraceae</taxon>
        <taxon>Asteroideae</taxon>
        <taxon>Heliantheae alliance</taxon>
        <taxon>Millerieae</taxon>
        <taxon>Smallanthus</taxon>
    </lineage>
</organism>
<gene>
    <name evidence="1" type="ORF">L1987_47171</name>
</gene>
<dbReference type="Proteomes" id="UP001056120">
    <property type="component" value="Linkage Group LG15"/>
</dbReference>
<protein>
    <submittedName>
        <fullName evidence="1">Uncharacterized protein</fullName>
    </submittedName>
</protein>
<comment type="caution">
    <text evidence="1">The sequence shown here is derived from an EMBL/GenBank/DDBJ whole genome shotgun (WGS) entry which is preliminary data.</text>
</comment>
<keyword evidence="2" id="KW-1185">Reference proteome</keyword>
<evidence type="ECO:0000313" key="1">
    <source>
        <dbReference type="EMBL" id="KAI3777371.1"/>
    </source>
</evidence>
<sequence length="286" mass="30998">MNLRIIINLLEIKGAIAAKILKFYPAPDELMALILSWYAILSLPLQVLKVGIGGFMSNRPSIPKGSTTPIDYVYIQYADGVAKLPVKQASKFLYCYNLMLICLENWAGSGPVELSEAARAGVKAISDWVMESMNKGTDSYGVTTGRAVLHGLSDPASSASSSMEQEGSGNVTVELGGGEKEVSRCINCDGAGALTCTACQGSAHAIADEMHKVYTKELRPTPVPLTVDGEVIDEEDMYFLDANNESDDDVEGKDVDEKDGADLEKREAEFFAQGNFFKWSFPLKKC</sequence>
<name>A0ACB9G2V8_9ASTR</name>
<accession>A0ACB9G2V8</accession>
<dbReference type="EMBL" id="CM042032">
    <property type="protein sequence ID" value="KAI3777371.1"/>
    <property type="molecule type" value="Genomic_DNA"/>
</dbReference>
<reference evidence="1 2" key="2">
    <citation type="journal article" date="2022" name="Mol. Ecol. Resour.">
        <title>The genomes of chicory, endive, great burdock and yacon provide insights into Asteraceae paleo-polyploidization history and plant inulin production.</title>
        <authorList>
            <person name="Fan W."/>
            <person name="Wang S."/>
            <person name="Wang H."/>
            <person name="Wang A."/>
            <person name="Jiang F."/>
            <person name="Liu H."/>
            <person name="Zhao H."/>
            <person name="Xu D."/>
            <person name="Zhang Y."/>
        </authorList>
    </citation>
    <scope>NUCLEOTIDE SEQUENCE [LARGE SCALE GENOMIC DNA]</scope>
    <source>
        <strain evidence="2">cv. Yunnan</strain>
        <tissue evidence="1">Leaves</tissue>
    </source>
</reference>
<proteinExistence type="predicted"/>
<evidence type="ECO:0000313" key="2">
    <source>
        <dbReference type="Proteomes" id="UP001056120"/>
    </source>
</evidence>